<evidence type="ECO:0000256" key="1">
    <source>
        <dbReference type="SAM" id="SignalP"/>
    </source>
</evidence>
<gene>
    <name evidence="2" type="ORF">ACHAWO_004916</name>
</gene>
<dbReference type="Gene3D" id="3.40.50.300">
    <property type="entry name" value="P-loop containing nucleotide triphosphate hydrolases"/>
    <property type="match status" value="1"/>
</dbReference>
<dbReference type="Pfam" id="PF03567">
    <property type="entry name" value="Sulfotransfer_2"/>
    <property type="match status" value="1"/>
</dbReference>
<evidence type="ECO:0000313" key="3">
    <source>
        <dbReference type="Proteomes" id="UP001530400"/>
    </source>
</evidence>
<dbReference type="Proteomes" id="UP001530400">
    <property type="component" value="Unassembled WGS sequence"/>
</dbReference>
<evidence type="ECO:0000313" key="2">
    <source>
        <dbReference type="EMBL" id="KAL3778203.1"/>
    </source>
</evidence>
<proteinExistence type="predicted"/>
<name>A0ABD3NRQ6_9STRA</name>
<comment type="caution">
    <text evidence="2">The sequence shown here is derived from an EMBL/GenBank/DDBJ whole genome shotgun (WGS) entry which is preliminary data.</text>
</comment>
<dbReference type="EMBL" id="JALLPJ020000998">
    <property type="protein sequence ID" value="KAL3778203.1"/>
    <property type="molecule type" value="Genomic_DNA"/>
</dbReference>
<keyword evidence="3" id="KW-1185">Reference proteome</keyword>
<sequence>MAALELLGCLIAVVSIWMFASAHRQHAQLTEVPTFSNAHHRQQQRQHVLYVDDKIYRGEEISDMIRGALSFPSDHQLRFRPGSLAISSVETVQHCYVDMNLYKEHFDQLFAVQVSVSEKYKVIYRNIPKSASSSSRKVMQDYFDGKDTRMKHYQLNAYVLKQNYTLISFIRDPLDRFYSSYDEAFLRMGPWWGSESVAKEKPALYKHYISNKHKVARYPYLYEGMKTIDDFRKAYCPKNLLEQKDGHLQCVESDTIDDSSLTRRFEQFVQDYDGSKPFDNHLRLQVPFLVYNFRSNGAPLPVSAIYNASEANAGWRTIAGEKGVIIPNDGMSHGRKSSRRFNVDLVSDVTKRKICQILALDYCCLNLELPDVCKSADKDSEVYCSLEQKTVKDQKGEQYDKVVIQSHRSYS</sequence>
<keyword evidence="1" id="KW-0732">Signal</keyword>
<reference evidence="2 3" key="1">
    <citation type="submission" date="2024-10" db="EMBL/GenBank/DDBJ databases">
        <title>Updated reference genomes for cyclostephanoid diatoms.</title>
        <authorList>
            <person name="Roberts W.R."/>
            <person name="Alverson A.J."/>
        </authorList>
    </citation>
    <scope>NUCLEOTIDE SEQUENCE [LARGE SCALE GENOMIC DNA]</scope>
    <source>
        <strain evidence="2 3">AJA010-31</strain>
    </source>
</reference>
<evidence type="ECO:0008006" key="4">
    <source>
        <dbReference type="Google" id="ProtNLM"/>
    </source>
</evidence>
<feature type="signal peptide" evidence="1">
    <location>
        <begin position="1"/>
        <end position="22"/>
    </location>
</feature>
<dbReference type="AlphaFoldDB" id="A0ABD3NRQ6"/>
<dbReference type="InterPro" id="IPR027417">
    <property type="entry name" value="P-loop_NTPase"/>
</dbReference>
<dbReference type="InterPro" id="IPR005331">
    <property type="entry name" value="Sulfotransferase"/>
</dbReference>
<organism evidence="2 3">
    <name type="scientific">Cyclotella atomus</name>
    <dbReference type="NCBI Taxonomy" id="382360"/>
    <lineage>
        <taxon>Eukaryota</taxon>
        <taxon>Sar</taxon>
        <taxon>Stramenopiles</taxon>
        <taxon>Ochrophyta</taxon>
        <taxon>Bacillariophyta</taxon>
        <taxon>Coscinodiscophyceae</taxon>
        <taxon>Thalassiosirophycidae</taxon>
        <taxon>Stephanodiscales</taxon>
        <taxon>Stephanodiscaceae</taxon>
        <taxon>Cyclotella</taxon>
    </lineage>
</organism>
<protein>
    <recommendedName>
        <fullName evidence="4">Sulfotransferase</fullName>
    </recommendedName>
</protein>
<accession>A0ABD3NRQ6</accession>
<feature type="chain" id="PRO_5044854941" description="Sulfotransferase" evidence="1">
    <location>
        <begin position="23"/>
        <end position="411"/>
    </location>
</feature>